<evidence type="ECO:0000313" key="1">
    <source>
        <dbReference type="EMBL" id="RZF62527.1"/>
    </source>
</evidence>
<proteinExistence type="predicted"/>
<accession>A0A4Q6Y010</accession>
<keyword evidence="2" id="KW-1185">Reference proteome</keyword>
<dbReference type="EMBL" id="SGIT01000001">
    <property type="protein sequence ID" value="RZF62527.1"/>
    <property type="molecule type" value="Genomic_DNA"/>
</dbReference>
<evidence type="ECO:0008006" key="3">
    <source>
        <dbReference type="Google" id="ProtNLM"/>
    </source>
</evidence>
<organism evidence="1 2">
    <name type="scientific">Sphingobacterium corticibacterium</name>
    <dbReference type="NCBI Taxonomy" id="2484746"/>
    <lineage>
        <taxon>Bacteria</taxon>
        <taxon>Pseudomonadati</taxon>
        <taxon>Bacteroidota</taxon>
        <taxon>Sphingobacteriia</taxon>
        <taxon>Sphingobacteriales</taxon>
        <taxon>Sphingobacteriaceae</taxon>
        <taxon>Sphingobacterium</taxon>
    </lineage>
</organism>
<comment type="caution">
    <text evidence="1">The sequence shown here is derived from an EMBL/GenBank/DDBJ whole genome shotgun (WGS) entry which is preliminary data.</text>
</comment>
<sequence length="211" mass="23654">MKKYLLKLCLACLFAVVVIGCKKKEKDPEIKFYKVGDLYSERGEEALVYKVVTLSGGMYAMAVSLDEAELPWSLEAVKTNANDLDNGMKNQEAIQAIQGWKEKYPAFKWCADKNKNGSGGWYFASPGEMNEMFLTELEYEGEMLRLGYYLTKIGATGFAESDEHGLSPYWSSMETSSLGVAASANTSKYSGQGYDKNTVHKVRAIKYIRIY</sequence>
<dbReference type="AlphaFoldDB" id="A0A4Q6Y010"/>
<evidence type="ECO:0000313" key="2">
    <source>
        <dbReference type="Proteomes" id="UP000292855"/>
    </source>
</evidence>
<protein>
    <recommendedName>
        <fullName evidence="3">DUF1566 domain-containing protein</fullName>
    </recommendedName>
</protein>
<dbReference type="OrthoDB" id="1048011at2"/>
<dbReference type="PROSITE" id="PS51257">
    <property type="entry name" value="PROKAR_LIPOPROTEIN"/>
    <property type="match status" value="1"/>
</dbReference>
<reference evidence="1 2" key="1">
    <citation type="submission" date="2019-02" db="EMBL/GenBank/DDBJ databases">
        <authorList>
            <person name="Li Y."/>
        </authorList>
    </citation>
    <scope>NUCLEOTIDE SEQUENCE [LARGE SCALE GENOMIC DNA]</scope>
    <source>
        <strain evidence="1 2">30C10-4-7</strain>
    </source>
</reference>
<dbReference type="Proteomes" id="UP000292855">
    <property type="component" value="Unassembled WGS sequence"/>
</dbReference>
<name>A0A4Q6Y010_9SPHI</name>
<dbReference type="RefSeq" id="WP_130140753.1">
    <property type="nucleotide sequence ID" value="NZ_SGIT01000001.1"/>
</dbReference>
<gene>
    <name evidence="1" type="ORF">EWE74_06920</name>
</gene>